<keyword evidence="4" id="KW-0496">Mitochondrion</keyword>
<proteinExistence type="inferred from homology"/>
<dbReference type="AlphaFoldDB" id="A0A9P4MAZ4"/>
<dbReference type="OrthoDB" id="5322896at2759"/>
<evidence type="ECO:0000256" key="1">
    <source>
        <dbReference type="ARBA" id="ARBA00004173"/>
    </source>
</evidence>
<name>A0A9P4MAZ4_9PEZI</name>
<evidence type="ECO:0000256" key="5">
    <source>
        <dbReference type="ARBA" id="ARBA00023186"/>
    </source>
</evidence>
<evidence type="ECO:0000313" key="8">
    <source>
        <dbReference type="Proteomes" id="UP000799772"/>
    </source>
</evidence>
<comment type="subcellular location">
    <subcellularLocation>
        <location evidence="1">Mitochondrion</location>
    </subcellularLocation>
</comment>
<evidence type="ECO:0000313" key="7">
    <source>
        <dbReference type="EMBL" id="KAF2104171.1"/>
    </source>
</evidence>
<dbReference type="PANTHER" id="PTHR21013:SF10">
    <property type="entry name" value="ATP SYNTHASE MITOCHONDRIAL F1 COMPLEX ASSEMBLY FACTOR 2"/>
    <property type="match status" value="1"/>
</dbReference>
<dbReference type="Proteomes" id="UP000799772">
    <property type="component" value="Unassembled WGS sequence"/>
</dbReference>
<reference evidence="7" key="1">
    <citation type="journal article" date="2020" name="Stud. Mycol.">
        <title>101 Dothideomycetes genomes: a test case for predicting lifestyles and emergence of pathogens.</title>
        <authorList>
            <person name="Haridas S."/>
            <person name="Albert R."/>
            <person name="Binder M."/>
            <person name="Bloem J."/>
            <person name="Labutti K."/>
            <person name="Salamov A."/>
            <person name="Andreopoulos B."/>
            <person name="Baker S."/>
            <person name="Barry K."/>
            <person name="Bills G."/>
            <person name="Bluhm B."/>
            <person name="Cannon C."/>
            <person name="Castanera R."/>
            <person name="Culley D."/>
            <person name="Daum C."/>
            <person name="Ezra D."/>
            <person name="Gonzalez J."/>
            <person name="Henrissat B."/>
            <person name="Kuo A."/>
            <person name="Liang C."/>
            <person name="Lipzen A."/>
            <person name="Lutzoni F."/>
            <person name="Magnuson J."/>
            <person name="Mondo S."/>
            <person name="Nolan M."/>
            <person name="Ohm R."/>
            <person name="Pangilinan J."/>
            <person name="Park H.-J."/>
            <person name="Ramirez L."/>
            <person name="Alfaro M."/>
            <person name="Sun H."/>
            <person name="Tritt A."/>
            <person name="Yoshinaga Y."/>
            <person name="Zwiers L.-H."/>
            <person name="Turgeon B."/>
            <person name="Goodwin S."/>
            <person name="Spatafora J."/>
            <person name="Crous P."/>
            <person name="Grigoriev I."/>
        </authorList>
    </citation>
    <scope>NUCLEOTIDE SEQUENCE</scope>
    <source>
        <strain evidence="7">CBS 133067</strain>
    </source>
</reference>
<dbReference type="InterPro" id="IPR023335">
    <property type="entry name" value="ATP12_ortho_dom_sf"/>
</dbReference>
<accession>A0A9P4MAZ4</accession>
<dbReference type="GO" id="GO:0005739">
    <property type="term" value="C:mitochondrion"/>
    <property type="evidence" value="ECO:0007669"/>
    <property type="project" value="UniProtKB-SubCell"/>
</dbReference>
<dbReference type="PANTHER" id="PTHR21013">
    <property type="entry name" value="ATP SYNTHASE MITOCHONDRIAL F1 COMPLEX ASSEMBLY FACTOR 2/ATP12 PROTEIN, MITOCHONDRIAL PRECURSOR"/>
    <property type="match status" value="1"/>
</dbReference>
<evidence type="ECO:0000256" key="2">
    <source>
        <dbReference type="ARBA" id="ARBA00008231"/>
    </source>
</evidence>
<sequence length="360" mass="40160">MSARACTRSARRLRHSFQLHTVAPQSASPVPHPSVAGPPPPPPTPDVAQPEDRVARKRKQAELLQRGLSLRPNPAKPATALQKRFWKAVSIKETPDGHQIFLDSRPVRTASKNVLTLPLNKSQLAAAIALEWDLLVTAQQALKHHYIPLTSFTSRAVDITNADLQGNQTVREDIVTMVMRYLDTDTLLCWAPEQNRHTGKAEQREEGSESLRSMQERTAQPIIAYLTTTVWPGAEIQPSLSEDSILPTPQPQVTMDIIRGWISGLQPFDLAGLERAVLATKSLLVASRLLVEWSHNFQHLRDQKPDAPRFGIEQAAEAASIEVRWQTGMWGEVEDTHDVEKEDMKRQLGSVILMVHGDAR</sequence>
<dbReference type="InterPro" id="IPR042272">
    <property type="entry name" value="ATP12_ATP_synth-F1-assembly_N"/>
</dbReference>
<dbReference type="Gene3D" id="1.10.3580.10">
    <property type="entry name" value="ATP12 ATPase"/>
    <property type="match status" value="1"/>
</dbReference>
<keyword evidence="3" id="KW-0809">Transit peptide</keyword>
<organism evidence="7 8">
    <name type="scientific">Rhizodiscina lignyota</name>
    <dbReference type="NCBI Taxonomy" id="1504668"/>
    <lineage>
        <taxon>Eukaryota</taxon>
        <taxon>Fungi</taxon>
        <taxon>Dikarya</taxon>
        <taxon>Ascomycota</taxon>
        <taxon>Pezizomycotina</taxon>
        <taxon>Dothideomycetes</taxon>
        <taxon>Pleosporomycetidae</taxon>
        <taxon>Aulographales</taxon>
        <taxon>Rhizodiscinaceae</taxon>
        <taxon>Rhizodiscina</taxon>
    </lineage>
</organism>
<feature type="region of interest" description="Disordered" evidence="6">
    <location>
        <begin position="1"/>
        <end position="55"/>
    </location>
</feature>
<comment type="similarity">
    <text evidence="2">Belongs to the ATP12 family.</text>
</comment>
<dbReference type="GO" id="GO:0033615">
    <property type="term" value="P:mitochondrial proton-transporting ATP synthase complex assembly"/>
    <property type="evidence" value="ECO:0007669"/>
    <property type="project" value="TreeGrafter"/>
</dbReference>
<evidence type="ECO:0000256" key="4">
    <source>
        <dbReference type="ARBA" id="ARBA00023128"/>
    </source>
</evidence>
<protein>
    <submittedName>
        <fullName evidence="7">ATP12-domain-containing protein</fullName>
    </submittedName>
</protein>
<comment type="caution">
    <text evidence="7">The sequence shown here is derived from an EMBL/GenBank/DDBJ whole genome shotgun (WGS) entry which is preliminary data.</text>
</comment>
<dbReference type="Gene3D" id="3.30.2180.10">
    <property type="entry name" value="ATP12-like"/>
    <property type="match status" value="1"/>
</dbReference>
<keyword evidence="5" id="KW-0143">Chaperone</keyword>
<evidence type="ECO:0000256" key="6">
    <source>
        <dbReference type="SAM" id="MobiDB-lite"/>
    </source>
</evidence>
<dbReference type="EMBL" id="ML978121">
    <property type="protein sequence ID" value="KAF2104171.1"/>
    <property type="molecule type" value="Genomic_DNA"/>
</dbReference>
<keyword evidence="8" id="KW-1185">Reference proteome</keyword>
<gene>
    <name evidence="7" type="ORF">NA57DRAFT_29547</name>
</gene>
<dbReference type="InterPro" id="IPR011419">
    <property type="entry name" value="ATP12_ATP_synth-F1-assembly"/>
</dbReference>
<evidence type="ECO:0000256" key="3">
    <source>
        <dbReference type="ARBA" id="ARBA00022946"/>
    </source>
</evidence>
<dbReference type="Pfam" id="PF07542">
    <property type="entry name" value="ATP12"/>
    <property type="match status" value="1"/>
</dbReference>
<feature type="compositionally biased region" description="Pro residues" evidence="6">
    <location>
        <begin position="30"/>
        <end position="45"/>
    </location>
</feature>
<dbReference type="SUPFAM" id="SSF160909">
    <property type="entry name" value="ATP12-like"/>
    <property type="match status" value="1"/>
</dbReference>